<name>A0A1H4A461_XYLRU</name>
<keyword evidence="1" id="KW-0812">Transmembrane</keyword>
<reference evidence="2 3" key="1">
    <citation type="submission" date="2016-10" db="EMBL/GenBank/DDBJ databases">
        <authorList>
            <person name="de Groot N.N."/>
        </authorList>
    </citation>
    <scope>NUCLEOTIDE SEQUENCE [LARGE SCALE GENOMIC DNA]</scope>
    <source>
        <strain evidence="2 3">D31d</strain>
    </source>
</reference>
<gene>
    <name evidence="2" type="ORF">SAMN05216462_1032</name>
</gene>
<keyword evidence="1" id="KW-1133">Transmembrane helix</keyword>
<dbReference type="EMBL" id="FNRF01000002">
    <property type="protein sequence ID" value="SEA30264.1"/>
    <property type="molecule type" value="Genomic_DNA"/>
</dbReference>
<feature type="transmembrane region" description="Helical" evidence="1">
    <location>
        <begin position="21"/>
        <end position="43"/>
    </location>
</feature>
<accession>A0A1H4A461</accession>
<evidence type="ECO:0000313" key="2">
    <source>
        <dbReference type="EMBL" id="SEA30264.1"/>
    </source>
</evidence>
<proteinExistence type="predicted"/>
<evidence type="ECO:0000256" key="1">
    <source>
        <dbReference type="SAM" id="Phobius"/>
    </source>
</evidence>
<organism evidence="2 3">
    <name type="scientific">Xylanibacter ruminicola</name>
    <name type="common">Prevotella ruminicola</name>
    <dbReference type="NCBI Taxonomy" id="839"/>
    <lineage>
        <taxon>Bacteria</taxon>
        <taxon>Pseudomonadati</taxon>
        <taxon>Bacteroidota</taxon>
        <taxon>Bacteroidia</taxon>
        <taxon>Bacteroidales</taxon>
        <taxon>Prevotellaceae</taxon>
        <taxon>Xylanibacter</taxon>
    </lineage>
</organism>
<dbReference type="AlphaFoldDB" id="A0A1H4A461"/>
<dbReference type="Proteomes" id="UP000182257">
    <property type="component" value="Unassembled WGS sequence"/>
</dbReference>
<sequence>MNGKDSYTNGKSRVPKYSSPKWCICPSYLDGIIIPFIFAAVFLR</sequence>
<evidence type="ECO:0000313" key="3">
    <source>
        <dbReference type="Proteomes" id="UP000182257"/>
    </source>
</evidence>
<keyword evidence="1" id="KW-0472">Membrane</keyword>
<protein>
    <submittedName>
        <fullName evidence="2">Uncharacterized protein</fullName>
    </submittedName>
</protein>